<dbReference type="AlphaFoldDB" id="A0A118K0J8"/>
<comment type="caution">
    <text evidence="2">The sequence shown here is derived from an EMBL/GenBank/DDBJ whole genome shotgun (WGS) entry which is preliminary data.</text>
</comment>
<organism evidence="2 3">
    <name type="scientific">Cynara cardunculus var. scolymus</name>
    <name type="common">Globe artichoke</name>
    <name type="synonym">Cynara scolymus</name>
    <dbReference type="NCBI Taxonomy" id="59895"/>
    <lineage>
        <taxon>Eukaryota</taxon>
        <taxon>Viridiplantae</taxon>
        <taxon>Streptophyta</taxon>
        <taxon>Embryophyta</taxon>
        <taxon>Tracheophyta</taxon>
        <taxon>Spermatophyta</taxon>
        <taxon>Magnoliopsida</taxon>
        <taxon>eudicotyledons</taxon>
        <taxon>Gunneridae</taxon>
        <taxon>Pentapetalae</taxon>
        <taxon>asterids</taxon>
        <taxon>campanulids</taxon>
        <taxon>Asterales</taxon>
        <taxon>Asteraceae</taxon>
        <taxon>Carduoideae</taxon>
        <taxon>Cardueae</taxon>
        <taxon>Carduinae</taxon>
        <taxon>Cynara</taxon>
    </lineage>
</organism>
<dbReference type="Gramene" id="KVI00631">
    <property type="protein sequence ID" value="KVI00631"/>
    <property type="gene ID" value="Ccrd_021100"/>
</dbReference>
<dbReference type="InterPro" id="IPR056011">
    <property type="entry name" value="DUF7589"/>
</dbReference>
<proteinExistence type="predicted"/>
<keyword evidence="3" id="KW-1185">Reference proteome</keyword>
<protein>
    <recommendedName>
        <fullName evidence="1">DUF7589 domain-containing protein</fullName>
    </recommendedName>
</protein>
<sequence length="111" mass="12320">MAVRLLKLVDEDVRDLLVAASFVLAASEAVADRRSSSQRKWWEAYGRLCQIIFRYKMNGGVNQAMGIGVLFWRSIHSIVMACTISYKAIAKDILGLLESRTSDPLLICVAG</sequence>
<dbReference type="Proteomes" id="UP000243975">
    <property type="component" value="Unassembled WGS sequence"/>
</dbReference>
<gene>
    <name evidence="2" type="ORF">Ccrd_021100</name>
</gene>
<accession>A0A118K0J8</accession>
<feature type="domain" description="DUF7589" evidence="1">
    <location>
        <begin position="9"/>
        <end position="53"/>
    </location>
</feature>
<name>A0A118K0J8_CYNCS</name>
<evidence type="ECO:0000313" key="2">
    <source>
        <dbReference type="EMBL" id="KVI00631.1"/>
    </source>
</evidence>
<reference evidence="2 3" key="1">
    <citation type="journal article" date="2016" name="Sci. Rep.">
        <title>The genome sequence of the outbreeding globe artichoke constructed de novo incorporating a phase-aware low-pass sequencing strategy of F1 progeny.</title>
        <authorList>
            <person name="Scaglione D."/>
            <person name="Reyes-Chin-Wo S."/>
            <person name="Acquadro A."/>
            <person name="Froenicke L."/>
            <person name="Portis E."/>
            <person name="Beitel C."/>
            <person name="Tirone M."/>
            <person name="Mauro R."/>
            <person name="Lo Monaco A."/>
            <person name="Mauromicale G."/>
            <person name="Faccioli P."/>
            <person name="Cattivelli L."/>
            <person name="Rieseberg L."/>
            <person name="Michelmore R."/>
            <person name="Lanteri S."/>
        </authorList>
    </citation>
    <scope>NUCLEOTIDE SEQUENCE [LARGE SCALE GENOMIC DNA]</scope>
    <source>
        <strain evidence="2">2C</strain>
    </source>
</reference>
<dbReference type="EMBL" id="LEKV01003364">
    <property type="protein sequence ID" value="KVI00631.1"/>
    <property type="molecule type" value="Genomic_DNA"/>
</dbReference>
<evidence type="ECO:0000259" key="1">
    <source>
        <dbReference type="Pfam" id="PF24500"/>
    </source>
</evidence>
<dbReference type="Pfam" id="PF24500">
    <property type="entry name" value="DUF7589"/>
    <property type="match status" value="1"/>
</dbReference>
<evidence type="ECO:0000313" key="3">
    <source>
        <dbReference type="Proteomes" id="UP000243975"/>
    </source>
</evidence>